<dbReference type="InterPro" id="IPR002018">
    <property type="entry name" value="CarbesteraseB"/>
</dbReference>
<organism evidence="6 7">
    <name type="scientific">Paractinoplanes aksuensis</name>
    <dbReference type="NCBI Taxonomy" id="2939490"/>
    <lineage>
        <taxon>Bacteria</taxon>
        <taxon>Bacillati</taxon>
        <taxon>Actinomycetota</taxon>
        <taxon>Actinomycetes</taxon>
        <taxon>Micromonosporales</taxon>
        <taxon>Micromonosporaceae</taxon>
        <taxon>Paractinoplanes</taxon>
    </lineage>
</organism>
<protein>
    <recommendedName>
        <fullName evidence="3">Carboxylic ester hydrolase</fullName>
        <ecNumber evidence="3">3.1.1.-</ecNumber>
    </recommendedName>
</protein>
<evidence type="ECO:0000313" key="7">
    <source>
        <dbReference type="Proteomes" id="UP001523369"/>
    </source>
</evidence>
<evidence type="ECO:0000256" key="2">
    <source>
        <dbReference type="ARBA" id="ARBA00022801"/>
    </source>
</evidence>
<comment type="caution">
    <text evidence="6">The sequence shown here is derived from an EMBL/GenBank/DDBJ whole genome shotgun (WGS) entry which is preliminary data.</text>
</comment>
<evidence type="ECO:0000256" key="1">
    <source>
        <dbReference type="ARBA" id="ARBA00005964"/>
    </source>
</evidence>
<dbReference type="PANTHER" id="PTHR43142:SF1">
    <property type="entry name" value="CARBOXYLIC ESTER HYDROLASE"/>
    <property type="match status" value="1"/>
</dbReference>
<dbReference type="InterPro" id="IPR029058">
    <property type="entry name" value="AB_hydrolase_fold"/>
</dbReference>
<evidence type="ECO:0000256" key="3">
    <source>
        <dbReference type="RuleBase" id="RU361235"/>
    </source>
</evidence>
<dbReference type="InterPro" id="IPR019826">
    <property type="entry name" value="Carboxylesterase_B_AS"/>
</dbReference>
<dbReference type="PROSITE" id="PS00122">
    <property type="entry name" value="CARBOXYLESTERASE_B_1"/>
    <property type="match status" value="1"/>
</dbReference>
<keyword evidence="7" id="KW-1185">Reference proteome</keyword>
<dbReference type="EC" id="3.1.1.-" evidence="3"/>
<reference evidence="6 7" key="1">
    <citation type="submission" date="2022-06" db="EMBL/GenBank/DDBJ databases">
        <title>New Species of the Genus Actinoplanes, ActinopZanes ferrugineus.</title>
        <authorList>
            <person name="Ding P."/>
        </authorList>
    </citation>
    <scope>NUCLEOTIDE SEQUENCE [LARGE SCALE GENOMIC DNA]</scope>
    <source>
        <strain evidence="6 7">TRM88003</strain>
    </source>
</reference>
<name>A0ABT1DQ35_9ACTN</name>
<sequence length="159" mass="16406">MLWIHGGGFRLGGADETDPRALAAENDLVVVSINYRLAALGFLSAPSLDGAGSFGLLDQQAALRWVHDNIAEFGGDPDRVTLYGISAGGDSVCSHLASPASKVCSTGRSSAVPPATAPTRSTCWCPASGRPATRGRNARWPTGSAPRSASSTAVTTRPR</sequence>
<dbReference type="PANTHER" id="PTHR43142">
    <property type="entry name" value="CARBOXYLIC ESTER HYDROLASE"/>
    <property type="match status" value="1"/>
</dbReference>
<proteinExistence type="inferred from homology"/>
<accession>A0ABT1DQ35</accession>
<dbReference type="RefSeq" id="WP_253239031.1">
    <property type="nucleotide sequence ID" value="NZ_JAMYJR010000021.1"/>
</dbReference>
<dbReference type="Pfam" id="PF00135">
    <property type="entry name" value="COesterase"/>
    <property type="match status" value="1"/>
</dbReference>
<feature type="compositionally biased region" description="Polar residues" evidence="4">
    <location>
        <begin position="145"/>
        <end position="159"/>
    </location>
</feature>
<feature type="domain" description="Carboxylesterase type B" evidence="5">
    <location>
        <begin position="1"/>
        <end position="102"/>
    </location>
</feature>
<dbReference type="Proteomes" id="UP001523369">
    <property type="component" value="Unassembled WGS sequence"/>
</dbReference>
<evidence type="ECO:0000256" key="4">
    <source>
        <dbReference type="SAM" id="MobiDB-lite"/>
    </source>
</evidence>
<gene>
    <name evidence="6" type="ORF">M1L60_20345</name>
</gene>
<comment type="similarity">
    <text evidence="1 3">Belongs to the type-B carboxylesterase/lipase family.</text>
</comment>
<evidence type="ECO:0000259" key="5">
    <source>
        <dbReference type="Pfam" id="PF00135"/>
    </source>
</evidence>
<dbReference type="SUPFAM" id="SSF53474">
    <property type="entry name" value="alpha/beta-Hydrolases"/>
    <property type="match status" value="1"/>
</dbReference>
<dbReference type="Gene3D" id="3.40.50.1820">
    <property type="entry name" value="alpha/beta hydrolase"/>
    <property type="match status" value="1"/>
</dbReference>
<evidence type="ECO:0000313" key="6">
    <source>
        <dbReference type="EMBL" id="MCO8272949.1"/>
    </source>
</evidence>
<keyword evidence="2 3" id="KW-0378">Hydrolase</keyword>
<dbReference type="EMBL" id="JAMYJR010000021">
    <property type="protein sequence ID" value="MCO8272949.1"/>
    <property type="molecule type" value="Genomic_DNA"/>
</dbReference>
<feature type="region of interest" description="Disordered" evidence="4">
    <location>
        <begin position="108"/>
        <end position="159"/>
    </location>
</feature>